<dbReference type="AlphaFoldDB" id="A0A5M8PAV1"/>
<sequence length="236" mass="25208">MAAARLVRIEDPESVSSALRKNGHGGDELLGTANVSACCKTKEIQNARDINGLYRRLANVRRTTGIDDVANGRRIVRCALSTAGPPPRRIAAGARGVRTIVPQYDVRTTGQKGLRTYRENRHGGDVGDVNGDGDGVGGDGDGTGGGFDVDVMGGDRPTWGLLSSLSKPHDQPYPTQPYATELSQFHDPTNPNTTPYEFPTVGAGDGAMGRGMPCQGHRTMVRPYDLRQYDMAALAE</sequence>
<proteinExistence type="predicted"/>
<evidence type="ECO:0000313" key="1">
    <source>
        <dbReference type="EMBL" id="KAA6406407.1"/>
    </source>
</evidence>
<reference evidence="1 2" key="1">
    <citation type="submission" date="2019-09" db="EMBL/GenBank/DDBJ databases">
        <title>The hologenome of the rock-dwelling lichen Lasallia pustulata.</title>
        <authorList>
            <person name="Greshake Tzovaras B."/>
            <person name="Segers F."/>
            <person name="Bicker A."/>
            <person name="Dal Grande F."/>
            <person name="Otte J."/>
            <person name="Hankeln T."/>
            <person name="Schmitt I."/>
            <person name="Ebersberger I."/>
        </authorList>
    </citation>
    <scope>NUCLEOTIDE SEQUENCE [LARGE SCALE GENOMIC DNA]</scope>
    <source>
        <strain evidence="1">A1-1</strain>
    </source>
</reference>
<comment type="caution">
    <text evidence="1">The sequence shown here is derived from an EMBL/GenBank/DDBJ whole genome shotgun (WGS) entry which is preliminary data.</text>
</comment>
<dbReference type="EMBL" id="VXIT01000030">
    <property type="protein sequence ID" value="KAA6406407.1"/>
    <property type="molecule type" value="Genomic_DNA"/>
</dbReference>
<accession>A0A5M8PAV1</accession>
<dbReference type="Proteomes" id="UP000324767">
    <property type="component" value="Unassembled WGS sequence"/>
</dbReference>
<evidence type="ECO:0000313" key="2">
    <source>
        <dbReference type="Proteomes" id="UP000324767"/>
    </source>
</evidence>
<protein>
    <submittedName>
        <fullName evidence="1">Uncharacterized protein</fullName>
    </submittedName>
</protein>
<gene>
    <name evidence="1" type="ORF">FRX48_09810</name>
</gene>
<name>A0A5M8PAV1_9LECA</name>
<organism evidence="1 2">
    <name type="scientific">Lasallia pustulata</name>
    <dbReference type="NCBI Taxonomy" id="136370"/>
    <lineage>
        <taxon>Eukaryota</taxon>
        <taxon>Fungi</taxon>
        <taxon>Dikarya</taxon>
        <taxon>Ascomycota</taxon>
        <taxon>Pezizomycotina</taxon>
        <taxon>Lecanoromycetes</taxon>
        <taxon>OSLEUM clade</taxon>
        <taxon>Umbilicariomycetidae</taxon>
        <taxon>Umbilicariales</taxon>
        <taxon>Umbilicariaceae</taxon>
        <taxon>Lasallia</taxon>
    </lineage>
</organism>